<evidence type="ECO:0000256" key="2">
    <source>
        <dbReference type="ARBA" id="ARBA00009877"/>
    </source>
</evidence>
<proteinExistence type="inferred from homology"/>
<evidence type="ECO:0000256" key="1">
    <source>
        <dbReference type="ARBA" id="ARBA00004141"/>
    </source>
</evidence>
<evidence type="ECO:0000256" key="3">
    <source>
        <dbReference type="ARBA" id="ARBA00022692"/>
    </source>
</evidence>
<evidence type="ECO:0000256" key="7">
    <source>
        <dbReference type="SAM" id="Phobius"/>
    </source>
</evidence>
<comment type="caution">
    <text evidence="8">The sequence shown here is derived from an EMBL/GenBank/DDBJ whole genome shotgun (WGS) entry which is preliminary data.</text>
</comment>
<dbReference type="HOGENOM" id="CLU_520909_0_0_1"/>
<feature type="region of interest" description="Disordered" evidence="6">
    <location>
        <begin position="303"/>
        <end position="333"/>
    </location>
</feature>
<dbReference type="GO" id="GO:0005743">
    <property type="term" value="C:mitochondrial inner membrane"/>
    <property type="evidence" value="ECO:0007669"/>
    <property type="project" value="TreeGrafter"/>
</dbReference>
<sequence length="523" mass="57135">MSISLRLARRSVAGVGIRSSSPRLLSTLSTPRRPGLSLSSSISAACPNVFLTQRRNISDGGSGAASAASEAAASASSAASQATASTADIVSNLGTSPFFETVWQAAKSIVLFPTNMVTEALVNIPTPSYVLSVFVLAYVLRTTLTFPMQIWQRKRVERLHRFVHPHLDGINERIALETMVEAKRDGWPYEKYIETVRKKMADAVFIMHKTHRTHPWVTMLAPAAVNIPLLIAASFGVRNALLASPEIATSSSLWLQSLGDPDSTAILPIATAILAYGNIELIQRSQRIRKKLHKLADVAPKEKLDQVEKLEPMPDAPDHLKPRPGPTPEAASDHMLELGPAKENLGQSGQLRPGIARARASSRLEKPRSQIVDETRLKPGSPPFRPLEPPKPVPKGERRKPRAPPKLENVSKVNRVLEFALSDRDRMSKGFGNFMSVVAICIVPAGMMTPALVVSYWFASMSYTALQTVAFTHIDKKKYDEIRSLLEIDAQKSLQGKLKQQAELDAALAQAPGRGSQAPRLKQ</sequence>
<evidence type="ECO:0000313" key="9">
    <source>
        <dbReference type="Proteomes" id="UP000002748"/>
    </source>
</evidence>
<keyword evidence="3 7" id="KW-0812">Transmembrane</keyword>
<dbReference type="RefSeq" id="XP_014177012.1">
    <property type="nucleotide sequence ID" value="XM_014321537.1"/>
</dbReference>
<name>J5SE03_TRIAS</name>
<evidence type="ECO:0000256" key="4">
    <source>
        <dbReference type="ARBA" id="ARBA00022989"/>
    </source>
</evidence>
<dbReference type="PANTHER" id="PTHR12428">
    <property type="entry name" value="OXA1"/>
    <property type="match status" value="1"/>
</dbReference>
<evidence type="ECO:0000256" key="6">
    <source>
        <dbReference type="SAM" id="MobiDB-lite"/>
    </source>
</evidence>
<dbReference type="PANTHER" id="PTHR12428:SF65">
    <property type="entry name" value="CYTOCHROME C OXIDASE ASSEMBLY PROTEIN COX18, MITOCHONDRIAL"/>
    <property type="match status" value="1"/>
</dbReference>
<feature type="region of interest" description="Disordered" evidence="6">
    <location>
        <begin position="359"/>
        <end position="406"/>
    </location>
</feature>
<dbReference type="GO" id="GO:0032979">
    <property type="term" value="P:protein insertion into mitochondrial inner membrane from matrix"/>
    <property type="evidence" value="ECO:0007669"/>
    <property type="project" value="TreeGrafter"/>
</dbReference>
<feature type="transmembrane region" description="Helical" evidence="7">
    <location>
        <begin position="434"/>
        <end position="458"/>
    </location>
</feature>
<keyword evidence="5 7" id="KW-0472">Membrane</keyword>
<dbReference type="KEGG" id="tasa:A1Q1_06423"/>
<reference evidence="8 9" key="1">
    <citation type="journal article" date="2012" name="Eukaryot. Cell">
        <title>Draft genome sequence of CBS 2479, the standard type strain of Trichosporon asahii.</title>
        <authorList>
            <person name="Yang R.Y."/>
            <person name="Li H.T."/>
            <person name="Zhu H."/>
            <person name="Zhou G.P."/>
            <person name="Wang M."/>
            <person name="Wang L."/>
        </authorList>
    </citation>
    <scope>NUCLEOTIDE SEQUENCE [LARGE SCALE GENOMIC DNA]</scope>
    <source>
        <strain evidence="9">ATCC 90039 / CBS 2479 / JCM 2466 / KCTC 7840 / NCYC 2677 / UAMH 7654</strain>
    </source>
</reference>
<feature type="compositionally biased region" description="Basic and acidic residues" evidence="6">
    <location>
        <begin position="303"/>
        <end position="321"/>
    </location>
</feature>
<dbReference type="GeneID" id="25989935"/>
<protein>
    <submittedName>
        <fullName evidence="8">Uncharacterized protein</fullName>
    </submittedName>
</protein>
<dbReference type="Proteomes" id="UP000002748">
    <property type="component" value="Unassembled WGS sequence"/>
</dbReference>
<dbReference type="InterPro" id="IPR001708">
    <property type="entry name" value="YidC/ALB3/OXA1/COX18"/>
</dbReference>
<dbReference type="AlphaFoldDB" id="J5SE03"/>
<comment type="similarity">
    <text evidence="2">Belongs to the OXA1/ALB3/YidC family.</text>
</comment>
<dbReference type="GO" id="GO:0032977">
    <property type="term" value="F:membrane insertase activity"/>
    <property type="evidence" value="ECO:0007669"/>
    <property type="project" value="InterPro"/>
</dbReference>
<keyword evidence="4 7" id="KW-1133">Transmembrane helix</keyword>
<gene>
    <name evidence="8" type="ORF">A1Q1_06423</name>
</gene>
<dbReference type="VEuPathDB" id="FungiDB:A1Q1_06423"/>
<feature type="compositionally biased region" description="Pro residues" evidence="6">
    <location>
        <begin position="380"/>
        <end position="393"/>
    </location>
</feature>
<organism evidence="8 9">
    <name type="scientific">Trichosporon asahii var. asahii (strain ATCC 90039 / CBS 2479 / JCM 2466 / KCTC 7840 / NBRC 103889/ NCYC 2677 / UAMH 7654)</name>
    <name type="common">Yeast</name>
    <dbReference type="NCBI Taxonomy" id="1186058"/>
    <lineage>
        <taxon>Eukaryota</taxon>
        <taxon>Fungi</taxon>
        <taxon>Dikarya</taxon>
        <taxon>Basidiomycota</taxon>
        <taxon>Agaricomycotina</taxon>
        <taxon>Tremellomycetes</taxon>
        <taxon>Trichosporonales</taxon>
        <taxon>Trichosporonaceae</taxon>
        <taxon>Trichosporon</taxon>
    </lineage>
</organism>
<comment type="subcellular location">
    <subcellularLocation>
        <location evidence="1">Membrane</location>
        <topology evidence="1">Multi-pass membrane protein</topology>
    </subcellularLocation>
</comment>
<dbReference type="OrthoDB" id="2436667at2759"/>
<evidence type="ECO:0000256" key="5">
    <source>
        <dbReference type="ARBA" id="ARBA00023136"/>
    </source>
</evidence>
<accession>J5SE03</accession>
<evidence type="ECO:0000313" key="8">
    <source>
        <dbReference type="EMBL" id="EJT45191.1"/>
    </source>
</evidence>
<dbReference type="GO" id="GO:0033617">
    <property type="term" value="P:mitochondrial respiratory chain complex IV assembly"/>
    <property type="evidence" value="ECO:0007669"/>
    <property type="project" value="TreeGrafter"/>
</dbReference>
<dbReference type="EMBL" id="ALBS01000332">
    <property type="protein sequence ID" value="EJT45191.1"/>
    <property type="molecule type" value="Genomic_DNA"/>
</dbReference>
<feature type="compositionally biased region" description="Basic and acidic residues" evidence="6">
    <location>
        <begin position="362"/>
        <end position="377"/>
    </location>
</feature>